<sequence length="118" mass="14210">MTSLSQIEELNRTITEVAALYQQKIRDIVNQTPDNQDPVWKLSDLEELRRIHEQLKLLFQIRDNCVKIIQDLEQLQNMDQRNRINRESQHQRSYSQPEVQRPTSPRIRSRVYYTCSQN</sequence>
<dbReference type="AlphaFoldDB" id="A0A397IW06"/>
<accession>A0A397IW06</accession>
<proteinExistence type="predicted"/>
<dbReference type="OrthoDB" id="10422890at2759"/>
<evidence type="ECO:0000313" key="3">
    <source>
        <dbReference type="Proteomes" id="UP000266861"/>
    </source>
</evidence>
<feature type="compositionally biased region" description="Basic and acidic residues" evidence="1">
    <location>
        <begin position="80"/>
        <end position="90"/>
    </location>
</feature>
<protein>
    <submittedName>
        <fullName evidence="2">Uncharacterized protein</fullName>
    </submittedName>
</protein>
<keyword evidence="3" id="KW-1185">Reference proteome</keyword>
<evidence type="ECO:0000256" key="1">
    <source>
        <dbReference type="SAM" id="MobiDB-lite"/>
    </source>
</evidence>
<dbReference type="EMBL" id="PQFF01000130">
    <property type="protein sequence ID" value="RHZ80199.1"/>
    <property type="molecule type" value="Genomic_DNA"/>
</dbReference>
<dbReference type="Proteomes" id="UP000266861">
    <property type="component" value="Unassembled WGS sequence"/>
</dbReference>
<gene>
    <name evidence="2" type="ORF">Glove_139g74</name>
</gene>
<comment type="caution">
    <text evidence="2">The sequence shown here is derived from an EMBL/GenBank/DDBJ whole genome shotgun (WGS) entry which is preliminary data.</text>
</comment>
<name>A0A397IW06_9GLOM</name>
<feature type="region of interest" description="Disordered" evidence="1">
    <location>
        <begin position="80"/>
        <end position="107"/>
    </location>
</feature>
<organism evidence="2 3">
    <name type="scientific">Diversispora epigaea</name>
    <dbReference type="NCBI Taxonomy" id="1348612"/>
    <lineage>
        <taxon>Eukaryota</taxon>
        <taxon>Fungi</taxon>
        <taxon>Fungi incertae sedis</taxon>
        <taxon>Mucoromycota</taxon>
        <taxon>Glomeromycotina</taxon>
        <taxon>Glomeromycetes</taxon>
        <taxon>Diversisporales</taxon>
        <taxon>Diversisporaceae</taxon>
        <taxon>Diversispora</taxon>
    </lineage>
</organism>
<reference evidence="2 3" key="1">
    <citation type="submission" date="2018-08" db="EMBL/GenBank/DDBJ databases">
        <title>Genome and evolution of the arbuscular mycorrhizal fungus Diversispora epigaea (formerly Glomus versiforme) and its bacterial endosymbionts.</title>
        <authorList>
            <person name="Sun X."/>
            <person name="Fei Z."/>
            <person name="Harrison M."/>
        </authorList>
    </citation>
    <scope>NUCLEOTIDE SEQUENCE [LARGE SCALE GENOMIC DNA]</scope>
    <source>
        <strain evidence="2 3">IT104</strain>
    </source>
</reference>
<evidence type="ECO:0000313" key="2">
    <source>
        <dbReference type="EMBL" id="RHZ80199.1"/>
    </source>
</evidence>
<feature type="compositionally biased region" description="Polar residues" evidence="1">
    <location>
        <begin position="91"/>
        <end position="103"/>
    </location>
</feature>